<dbReference type="InterPro" id="IPR012337">
    <property type="entry name" value="RNaseH-like_sf"/>
</dbReference>
<gene>
    <name evidence="1" type="primary">ZBED5</name>
    <name evidence="1" type="ORF">EVAR_65505_1</name>
</gene>
<protein>
    <submittedName>
        <fullName evidence="1">Zinc finger BED domain-containing protein 5</fullName>
    </submittedName>
</protein>
<dbReference type="PANTHER" id="PTHR45913:SF19">
    <property type="entry name" value="LOW QUALITY PROTEIN: ZINC FINGER BED DOMAIN-CONTAINING PROTEIN 5-LIKE"/>
    <property type="match status" value="1"/>
</dbReference>
<dbReference type="SUPFAM" id="SSF53098">
    <property type="entry name" value="Ribonuclease H-like"/>
    <property type="match status" value="1"/>
</dbReference>
<sequence>MEKWLKRVAKTTLPPPFDCENSSENTDDLLSDISGTESDFQMPSTSRVDSTKRRKVVRKYDPEYLKLGFTWNHDTTDPRPQCVICYEILANESMRPSKLTRHIETKHSHSINKPVDFSQKKLLEIQSSKNIVSHFININENAVYASYLISLRIARVGKPHTIGEDLVLPSIKDAVGAMFGEKEVKEIERIPLSNNTVARRIDEMAEWTEDELIQRIINSKYYALQLDESTDVQGLSQLIVFVRYIWQEDVHEDILFCKPIIRGTAEVIFNVIDSYIKGKGIQWKSCVGICTDGARAMCGKNSSMVTRILEQSPYASWTHCSLHIEALVSKALSDDFKTVLNTAVKIVNYIKTRPLQARLFQKLCEEMGSLHTSLLFHTEVRWLSRGKVLTRLVELRHEVLIYLEGKTEYTEHI</sequence>
<dbReference type="EMBL" id="BGZK01001832">
    <property type="protein sequence ID" value="GBP87030.1"/>
    <property type="molecule type" value="Genomic_DNA"/>
</dbReference>
<accession>A0A4C1ZGT4</accession>
<name>A0A4C1ZGT4_EUMVA</name>
<dbReference type="OrthoDB" id="1101576at2759"/>
<organism evidence="1 2">
    <name type="scientific">Eumeta variegata</name>
    <name type="common">Bagworm moth</name>
    <name type="synonym">Eumeta japonica</name>
    <dbReference type="NCBI Taxonomy" id="151549"/>
    <lineage>
        <taxon>Eukaryota</taxon>
        <taxon>Metazoa</taxon>
        <taxon>Ecdysozoa</taxon>
        <taxon>Arthropoda</taxon>
        <taxon>Hexapoda</taxon>
        <taxon>Insecta</taxon>
        <taxon>Pterygota</taxon>
        <taxon>Neoptera</taxon>
        <taxon>Endopterygota</taxon>
        <taxon>Lepidoptera</taxon>
        <taxon>Glossata</taxon>
        <taxon>Ditrysia</taxon>
        <taxon>Tineoidea</taxon>
        <taxon>Psychidae</taxon>
        <taxon>Oiketicinae</taxon>
        <taxon>Eumeta</taxon>
    </lineage>
</organism>
<dbReference type="Proteomes" id="UP000299102">
    <property type="component" value="Unassembled WGS sequence"/>
</dbReference>
<keyword evidence="2" id="KW-1185">Reference proteome</keyword>
<reference evidence="1 2" key="1">
    <citation type="journal article" date="2019" name="Commun. Biol.">
        <title>The bagworm genome reveals a unique fibroin gene that provides high tensile strength.</title>
        <authorList>
            <person name="Kono N."/>
            <person name="Nakamura H."/>
            <person name="Ohtoshi R."/>
            <person name="Tomita M."/>
            <person name="Numata K."/>
            <person name="Arakawa K."/>
        </authorList>
    </citation>
    <scope>NUCLEOTIDE SEQUENCE [LARGE SCALE GENOMIC DNA]</scope>
</reference>
<evidence type="ECO:0000313" key="1">
    <source>
        <dbReference type="EMBL" id="GBP87030.1"/>
    </source>
</evidence>
<dbReference type="AlphaFoldDB" id="A0A4C1ZGT4"/>
<evidence type="ECO:0000313" key="2">
    <source>
        <dbReference type="Proteomes" id="UP000299102"/>
    </source>
</evidence>
<comment type="caution">
    <text evidence="1">The sequence shown here is derived from an EMBL/GenBank/DDBJ whole genome shotgun (WGS) entry which is preliminary data.</text>
</comment>
<proteinExistence type="predicted"/>
<dbReference type="STRING" id="151549.A0A4C1ZGT4"/>
<dbReference type="PANTHER" id="PTHR45913">
    <property type="entry name" value="EPM2A-INTERACTING PROTEIN 1"/>
    <property type="match status" value="1"/>
</dbReference>